<dbReference type="PANTHER" id="PTHR14677">
    <property type="entry name" value="ARSENITE INDUCUBLE RNA ASSOCIATED PROTEIN AIP-1-RELATED"/>
    <property type="match status" value="1"/>
</dbReference>
<keyword evidence="7" id="KW-1185">Reference proteome</keyword>
<dbReference type="InterPro" id="IPR057358">
    <property type="entry name" value="UBL_ZFAND1-like"/>
</dbReference>
<dbReference type="GO" id="GO:0008270">
    <property type="term" value="F:zinc ion binding"/>
    <property type="evidence" value="ECO:0007669"/>
    <property type="project" value="UniProtKB-KW"/>
</dbReference>
<dbReference type="Gene3D" id="4.10.1110.10">
    <property type="entry name" value="AN1-like Zinc finger"/>
    <property type="match status" value="2"/>
</dbReference>
<evidence type="ECO:0000256" key="4">
    <source>
        <dbReference type="PROSITE-ProRule" id="PRU00449"/>
    </source>
</evidence>
<evidence type="ECO:0000256" key="3">
    <source>
        <dbReference type="ARBA" id="ARBA00022833"/>
    </source>
</evidence>
<gene>
    <name evidence="6" type="ORF">BDA99DRAFT_267410</name>
</gene>
<reference evidence="6" key="2">
    <citation type="submission" date="2023-02" db="EMBL/GenBank/DDBJ databases">
        <authorList>
            <consortium name="DOE Joint Genome Institute"/>
            <person name="Mondo S.J."/>
            <person name="Chang Y."/>
            <person name="Wang Y."/>
            <person name="Ahrendt S."/>
            <person name="Andreopoulos W."/>
            <person name="Barry K."/>
            <person name="Beard J."/>
            <person name="Benny G.L."/>
            <person name="Blankenship S."/>
            <person name="Bonito G."/>
            <person name="Cuomo C."/>
            <person name="Desiro A."/>
            <person name="Gervers K.A."/>
            <person name="Hundley H."/>
            <person name="Kuo A."/>
            <person name="LaButti K."/>
            <person name="Lang B.F."/>
            <person name="Lipzen A."/>
            <person name="O'Donnell K."/>
            <person name="Pangilinan J."/>
            <person name="Reynolds N."/>
            <person name="Sandor L."/>
            <person name="Smith M.W."/>
            <person name="Tsang A."/>
            <person name="Grigoriev I.V."/>
            <person name="Stajich J.E."/>
            <person name="Spatafora J.W."/>
        </authorList>
    </citation>
    <scope>NUCLEOTIDE SEQUENCE</scope>
    <source>
        <strain evidence="6">RSA 2281</strain>
    </source>
</reference>
<keyword evidence="1" id="KW-0479">Metal-binding</keyword>
<dbReference type="PROSITE" id="PS51039">
    <property type="entry name" value="ZF_AN1"/>
    <property type="match status" value="2"/>
</dbReference>
<organism evidence="6 7">
    <name type="scientific">Phascolomyces articulosus</name>
    <dbReference type="NCBI Taxonomy" id="60185"/>
    <lineage>
        <taxon>Eukaryota</taxon>
        <taxon>Fungi</taxon>
        <taxon>Fungi incertae sedis</taxon>
        <taxon>Mucoromycota</taxon>
        <taxon>Mucoromycotina</taxon>
        <taxon>Mucoromycetes</taxon>
        <taxon>Mucorales</taxon>
        <taxon>Lichtheimiaceae</taxon>
        <taxon>Phascolomyces</taxon>
    </lineage>
</organism>
<sequence length="252" mass="28648">MELPHIGKHCSLSNCQTLDFLPITCPFCQKTFCGPHGLPADHDCTEWSQVDRRVVQCNLCQNMVFVPEGFDVEQALRDHVCKPLEPVKKKRCGVSGCREFEQHKIVLPVHCKDCDKEFCLKHRLKVDHRCPSLDVDEKETRKQAAQEKLNKTFALQKTTASLSSKKVTKPGAKKNTMVELMKMKSKAKGSTSIPLSARIYLNVEFPKECNRPAQPMYFDKTIRVGRMLDTVAETCGVKNDNNRISETDPKIR</sequence>
<dbReference type="SUPFAM" id="SSF118310">
    <property type="entry name" value="AN1-like Zinc finger"/>
    <property type="match status" value="2"/>
</dbReference>
<proteinExistence type="predicted"/>
<evidence type="ECO:0000259" key="5">
    <source>
        <dbReference type="PROSITE" id="PS51039"/>
    </source>
</evidence>
<dbReference type="PANTHER" id="PTHR14677:SF40">
    <property type="entry name" value="CDC48-ASSOCIATED UBIQUITIN-LIKE_ZINC FINGER PROTEIN 1"/>
    <property type="match status" value="1"/>
</dbReference>
<name>A0AAD5JNB8_9FUNG</name>
<comment type="caution">
    <text evidence="6">The sequence shown here is derived from an EMBL/GenBank/DDBJ whole genome shotgun (WGS) entry which is preliminary data.</text>
</comment>
<dbReference type="Proteomes" id="UP001209540">
    <property type="component" value="Unassembled WGS sequence"/>
</dbReference>
<dbReference type="Pfam" id="PF01428">
    <property type="entry name" value="zf-AN1"/>
    <property type="match status" value="2"/>
</dbReference>
<feature type="domain" description="AN1-type" evidence="5">
    <location>
        <begin position="4"/>
        <end position="52"/>
    </location>
</feature>
<evidence type="ECO:0000256" key="2">
    <source>
        <dbReference type="ARBA" id="ARBA00022771"/>
    </source>
</evidence>
<keyword evidence="2 4" id="KW-0863">Zinc-finger</keyword>
<dbReference type="AlphaFoldDB" id="A0AAD5JNB8"/>
<dbReference type="EMBL" id="JAIXMP010000047">
    <property type="protein sequence ID" value="KAI9246270.1"/>
    <property type="molecule type" value="Genomic_DNA"/>
</dbReference>
<protein>
    <recommendedName>
        <fullName evidence="5">AN1-type domain-containing protein</fullName>
    </recommendedName>
</protein>
<feature type="domain" description="AN1-type" evidence="5">
    <location>
        <begin position="86"/>
        <end position="138"/>
    </location>
</feature>
<dbReference type="GO" id="GO:0005737">
    <property type="term" value="C:cytoplasm"/>
    <property type="evidence" value="ECO:0007669"/>
    <property type="project" value="TreeGrafter"/>
</dbReference>
<dbReference type="InterPro" id="IPR035896">
    <property type="entry name" value="AN1-like_Znf"/>
</dbReference>
<evidence type="ECO:0000313" key="6">
    <source>
        <dbReference type="EMBL" id="KAI9246270.1"/>
    </source>
</evidence>
<evidence type="ECO:0000313" key="7">
    <source>
        <dbReference type="Proteomes" id="UP001209540"/>
    </source>
</evidence>
<keyword evidence="3" id="KW-0862">Zinc</keyword>
<dbReference type="SMART" id="SM00154">
    <property type="entry name" value="ZnF_AN1"/>
    <property type="match status" value="2"/>
</dbReference>
<evidence type="ECO:0000256" key="1">
    <source>
        <dbReference type="ARBA" id="ARBA00022723"/>
    </source>
</evidence>
<accession>A0AAD5JNB8</accession>
<reference evidence="6" key="1">
    <citation type="journal article" date="2022" name="IScience">
        <title>Evolution of zygomycete secretomes and the origins of terrestrial fungal ecologies.</title>
        <authorList>
            <person name="Chang Y."/>
            <person name="Wang Y."/>
            <person name="Mondo S."/>
            <person name="Ahrendt S."/>
            <person name="Andreopoulos W."/>
            <person name="Barry K."/>
            <person name="Beard J."/>
            <person name="Benny G.L."/>
            <person name="Blankenship S."/>
            <person name="Bonito G."/>
            <person name="Cuomo C."/>
            <person name="Desiro A."/>
            <person name="Gervers K.A."/>
            <person name="Hundley H."/>
            <person name="Kuo A."/>
            <person name="LaButti K."/>
            <person name="Lang B.F."/>
            <person name="Lipzen A."/>
            <person name="O'Donnell K."/>
            <person name="Pangilinan J."/>
            <person name="Reynolds N."/>
            <person name="Sandor L."/>
            <person name="Smith M.E."/>
            <person name="Tsang A."/>
            <person name="Grigoriev I.V."/>
            <person name="Stajich J.E."/>
            <person name="Spatafora J.W."/>
        </authorList>
    </citation>
    <scope>NUCLEOTIDE SEQUENCE</scope>
    <source>
        <strain evidence="6">RSA 2281</strain>
    </source>
</reference>
<dbReference type="InterPro" id="IPR000058">
    <property type="entry name" value="Znf_AN1"/>
</dbReference>
<dbReference type="Pfam" id="PF25327">
    <property type="entry name" value="UBL_ZFAND1"/>
    <property type="match status" value="1"/>
</dbReference>